<comment type="caution">
    <text evidence="2">The sequence shown here is derived from an EMBL/GenBank/DDBJ whole genome shotgun (WGS) entry which is preliminary data.</text>
</comment>
<organism evidence="2 3">
    <name type="scientific">Agathobacter rectalis</name>
    <dbReference type="NCBI Taxonomy" id="39491"/>
    <lineage>
        <taxon>Bacteria</taxon>
        <taxon>Bacillati</taxon>
        <taxon>Bacillota</taxon>
        <taxon>Clostridia</taxon>
        <taxon>Lachnospirales</taxon>
        <taxon>Lachnospiraceae</taxon>
        <taxon>Agathobacter</taxon>
    </lineage>
</organism>
<gene>
    <name evidence="2" type="ORF">DW912_03100</name>
</gene>
<accession>A0A413U7Y4</accession>
<dbReference type="AlphaFoldDB" id="A0A413U7Y4"/>
<name>A0A413U7Y4_9FIRM</name>
<reference evidence="2 3" key="1">
    <citation type="submission" date="2018-08" db="EMBL/GenBank/DDBJ databases">
        <title>A genome reference for cultivated species of the human gut microbiota.</title>
        <authorList>
            <person name="Zou Y."/>
            <person name="Xue W."/>
            <person name="Luo G."/>
        </authorList>
    </citation>
    <scope>NUCLEOTIDE SEQUENCE [LARGE SCALE GENOMIC DNA]</scope>
    <source>
        <strain evidence="2 3">AM42-17AT</strain>
    </source>
</reference>
<proteinExistence type="predicted"/>
<feature type="domain" description="N-acetyltransferase" evidence="1">
    <location>
        <begin position="253"/>
        <end position="343"/>
    </location>
</feature>
<evidence type="ECO:0000313" key="3">
    <source>
        <dbReference type="Proteomes" id="UP000286220"/>
    </source>
</evidence>
<dbReference type="GO" id="GO:0016747">
    <property type="term" value="F:acyltransferase activity, transferring groups other than amino-acyl groups"/>
    <property type="evidence" value="ECO:0007669"/>
    <property type="project" value="InterPro"/>
</dbReference>
<dbReference type="EMBL" id="QSFZ01000002">
    <property type="protein sequence ID" value="RHA94020.1"/>
    <property type="molecule type" value="Genomic_DNA"/>
</dbReference>
<dbReference type="RefSeq" id="WP_118333503.1">
    <property type="nucleotide sequence ID" value="NZ_QSFZ01000002.1"/>
</dbReference>
<evidence type="ECO:0000313" key="2">
    <source>
        <dbReference type="EMBL" id="RHA94020.1"/>
    </source>
</evidence>
<keyword evidence="2" id="KW-0808">Transferase</keyword>
<protein>
    <submittedName>
        <fullName evidence="2">GNAT family N-acetyltransferase</fullName>
    </submittedName>
</protein>
<dbReference type="SUPFAM" id="SSF55729">
    <property type="entry name" value="Acyl-CoA N-acyltransferases (Nat)"/>
    <property type="match status" value="1"/>
</dbReference>
<evidence type="ECO:0000259" key="1">
    <source>
        <dbReference type="Pfam" id="PF00583"/>
    </source>
</evidence>
<dbReference type="InterPro" id="IPR000182">
    <property type="entry name" value="GNAT_dom"/>
</dbReference>
<dbReference type="InterPro" id="IPR016181">
    <property type="entry name" value="Acyl_CoA_acyltransferase"/>
</dbReference>
<dbReference type="Gene3D" id="3.40.630.30">
    <property type="match status" value="1"/>
</dbReference>
<dbReference type="Pfam" id="PF00583">
    <property type="entry name" value="Acetyltransf_1"/>
    <property type="match status" value="1"/>
</dbReference>
<sequence>MMLALWHITFVEKGLQAVLRPKTPDYSAPGENVEINRISLAPTINECIRGLGNENAFNTKERKIYAYKILVEEGDESLYDSNYLYYNDLVKDALLTHEYLYTKIICPQEVLMCEVSFVEKRKYIIIGNNQTKRLKDILFKFNYTETIPSTISAFEIVNYLLDEKTVELVKSDLQHEVVDYTKDDQSYIIYRTIWKSKPQMTHYEKDYYEAEYIENCEIKKITRCNKLFEFEEIYSHKRLLEICSSNEFMMATWNLIDEKYIGDFDCHLYVITDATEIPIGLLYYHLFNNKFHISGFEVASTMRRLGIGTAIIKQFFNEYKVSPNDIILESLNKESEKFWKKLGIKCSLY</sequence>
<dbReference type="Proteomes" id="UP000286220">
    <property type="component" value="Unassembled WGS sequence"/>
</dbReference>